<protein>
    <submittedName>
        <fullName evidence="1">Uncharacterized protein</fullName>
    </submittedName>
</protein>
<organism evidence="1 2">
    <name type="scientific">Planomicrobium stackebrandtii</name>
    <dbReference type="NCBI Taxonomy" id="253160"/>
    <lineage>
        <taxon>Bacteria</taxon>
        <taxon>Bacillati</taxon>
        <taxon>Bacillota</taxon>
        <taxon>Bacilli</taxon>
        <taxon>Bacillales</taxon>
        <taxon>Caryophanaceae</taxon>
        <taxon>Planomicrobium</taxon>
    </lineage>
</organism>
<dbReference type="EMBL" id="JAUSWB010000001">
    <property type="protein sequence ID" value="MDQ0427703.1"/>
    <property type="molecule type" value="Genomic_DNA"/>
</dbReference>
<keyword evidence="2" id="KW-1185">Reference proteome</keyword>
<proteinExistence type="predicted"/>
<comment type="caution">
    <text evidence="1">The sequence shown here is derived from an EMBL/GenBank/DDBJ whole genome shotgun (WGS) entry which is preliminary data.</text>
</comment>
<dbReference type="Proteomes" id="UP001241988">
    <property type="component" value="Unassembled WGS sequence"/>
</dbReference>
<gene>
    <name evidence="1" type="ORF">QOZ98_000528</name>
</gene>
<accession>A0ABU0GRM3</accession>
<name>A0ABU0GRM3_9BACL</name>
<dbReference type="RefSeq" id="WP_308785974.1">
    <property type="nucleotide sequence ID" value="NZ_JAUSWB010000001.1"/>
</dbReference>
<evidence type="ECO:0000313" key="1">
    <source>
        <dbReference type="EMBL" id="MDQ0427703.1"/>
    </source>
</evidence>
<evidence type="ECO:0000313" key="2">
    <source>
        <dbReference type="Proteomes" id="UP001241988"/>
    </source>
</evidence>
<sequence>MNYQQVSALKKNERIEVCENGKWKKATFQGFINGADPAAWIAYDERQTVPGSIIATKVYTGLQFTEEYWNAQYKNSIFRSISEEELNAELLEHMEASG</sequence>
<reference evidence="1 2" key="1">
    <citation type="submission" date="2023-07" db="EMBL/GenBank/DDBJ databases">
        <title>Genomic Encyclopedia of Type Strains, Phase IV (KMG-IV): sequencing the most valuable type-strain genomes for metagenomic binning, comparative biology and taxonomic classification.</title>
        <authorList>
            <person name="Goeker M."/>
        </authorList>
    </citation>
    <scope>NUCLEOTIDE SEQUENCE [LARGE SCALE GENOMIC DNA]</scope>
    <source>
        <strain evidence="1 2">DSM 16419</strain>
    </source>
</reference>